<dbReference type="Proteomes" id="UP000191931">
    <property type="component" value="Unassembled WGS sequence"/>
</dbReference>
<gene>
    <name evidence="1" type="ORF">MTBBW1_1350002</name>
</gene>
<evidence type="ECO:0000313" key="1">
    <source>
        <dbReference type="EMBL" id="SLM28439.1"/>
    </source>
</evidence>
<sequence>MTEVCHVSIPSNRGSVSDFKESLKDVFQSLVSIPSNRGSVSDQLDNLYRKLAVKSLNPL</sequence>
<dbReference type="AlphaFoldDB" id="A0A1W1H7K0"/>
<accession>A0A1W1H7K0</accession>
<dbReference type="STRING" id="1246637.MTBBW1_1350002"/>
<reference evidence="1 2" key="1">
    <citation type="submission" date="2017-03" db="EMBL/GenBank/DDBJ databases">
        <authorList>
            <person name="Afonso C.L."/>
            <person name="Miller P.J."/>
            <person name="Scott M.A."/>
            <person name="Spackman E."/>
            <person name="Goraichik I."/>
            <person name="Dimitrov K.M."/>
            <person name="Suarez D.L."/>
            <person name="Swayne D.E."/>
        </authorList>
    </citation>
    <scope>NUCLEOTIDE SEQUENCE [LARGE SCALE GENOMIC DNA]</scope>
    <source>
        <strain evidence="1">PRJEB14757</strain>
    </source>
</reference>
<keyword evidence="2" id="KW-1185">Reference proteome</keyword>
<organism evidence="1 2">
    <name type="scientific">Desulfamplus magnetovallimortis</name>
    <dbReference type="NCBI Taxonomy" id="1246637"/>
    <lineage>
        <taxon>Bacteria</taxon>
        <taxon>Pseudomonadati</taxon>
        <taxon>Thermodesulfobacteriota</taxon>
        <taxon>Desulfobacteria</taxon>
        <taxon>Desulfobacterales</taxon>
        <taxon>Desulfobacteraceae</taxon>
        <taxon>Desulfamplus</taxon>
    </lineage>
</organism>
<name>A0A1W1H7K0_9BACT</name>
<evidence type="ECO:0000313" key="2">
    <source>
        <dbReference type="Proteomes" id="UP000191931"/>
    </source>
</evidence>
<proteinExistence type="predicted"/>
<protein>
    <submittedName>
        <fullName evidence="1">Uncharacterized protein</fullName>
    </submittedName>
</protein>
<dbReference type="EMBL" id="FWEV01000041">
    <property type="protein sequence ID" value="SLM28439.1"/>
    <property type="molecule type" value="Genomic_DNA"/>
</dbReference>